<gene>
    <name evidence="1" type="ORF">SADFL11_1621</name>
</gene>
<accession>A0A5E8GWP5</accession>
<protein>
    <submittedName>
        <fullName evidence="1">Phage protein, HK97 gp10 family</fullName>
    </submittedName>
</protein>
<organism evidence="1 2">
    <name type="scientific">Roseibium alexandrii (strain DSM 17067 / NCIMB 14079 / DFL-11)</name>
    <name type="common">Labrenzia alexandrii</name>
    <dbReference type="NCBI Taxonomy" id="244592"/>
    <lineage>
        <taxon>Bacteria</taxon>
        <taxon>Pseudomonadati</taxon>
        <taxon>Pseudomonadota</taxon>
        <taxon>Alphaproteobacteria</taxon>
        <taxon>Hyphomicrobiales</taxon>
        <taxon>Stappiaceae</taxon>
        <taxon>Roseibium</taxon>
    </lineage>
</organism>
<sequence>MSATYKIAGLRAVERSLKALNSHVTARSVARRVLKKAAAPVAEKAALLAPDDPATSGNDLKASIGVSTRLTKRQRRAVRKTGKNAVEVHAGTSDPAGVQQEFGNVNHGAQPFLRPAWLATKMHALAVVTRDLADEVTKTARRVAARSAKRR</sequence>
<name>A0A5E8GWP5_ROSAD</name>
<evidence type="ECO:0000313" key="2">
    <source>
        <dbReference type="Proteomes" id="UP000004703"/>
    </source>
</evidence>
<evidence type="ECO:0000313" key="1">
    <source>
        <dbReference type="EMBL" id="EEE44334.1"/>
    </source>
</evidence>
<dbReference type="EMBL" id="ACCU02000002">
    <property type="protein sequence ID" value="EEE44334.1"/>
    <property type="molecule type" value="Genomic_DNA"/>
</dbReference>
<dbReference type="Proteomes" id="UP000004703">
    <property type="component" value="Chromosome"/>
</dbReference>
<reference evidence="1 2" key="2">
    <citation type="submission" date="2013-04" db="EMBL/GenBank/DDBJ databases">
        <authorList>
            <person name="Fiebig A."/>
            <person name="Pradella S."/>
            <person name="Wagner-Doebler I."/>
        </authorList>
    </citation>
    <scope>NUCLEOTIDE SEQUENCE [LARGE SCALE GENOMIC DNA]</scope>
    <source>
        <strain evidence="2">DSM 17067 / NCIMB 14079 / DFL-11</strain>
    </source>
</reference>
<dbReference type="InterPro" id="IPR010064">
    <property type="entry name" value="HK97-gp10_tail"/>
</dbReference>
<dbReference type="AlphaFoldDB" id="A0A5E8GWP5"/>
<dbReference type="NCBIfam" id="TIGR01725">
    <property type="entry name" value="phge_HK97_gp10"/>
    <property type="match status" value="1"/>
</dbReference>
<comment type="caution">
    <text evidence="1">The sequence shown here is derived from an EMBL/GenBank/DDBJ whole genome shotgun (WGS) entry which is preliminary data.</text>
</comment>
<dbReference type="RefSeq" id="WP_008191348.1">
    <property type="nucleotide sequence ID" value="NZ_CM011002.1"/>
</dbReference>
<reference evidence="1 2" key="1">
    <citation type="submission" date="2008-01" db="EMBL/GenBank/DDBJ databases">
        <authorList>
            <person name="Wagner-Dobler I."/>
            <person name="Ferriera S."/>
            <person name="Johnson J."/>
            <person name="Kravitz S."/>
            <person name="Beeson K."/>
            <person name="Sutton G."/>
            <person name="Rogers Y.-H."/>
            <person name="Friedman R."/>
            <person name="Frazier M."/>
            <person name="Venter J.C."/>
        </authorList>
    </citation>
    <scope>NUCLEOTIDE SEQUENCE [LARGE SCALE GENOMIC DNA]</scope>
    <source>
        <strain evidence="2">DSM 17067 / NCIMB 14079 / DFL-11</strain>
    </source>
</reference>
<proteinExistence type="predicted"/>
<dbReference type="Pfam" id="PF04883">
    <property type="entry name" value="HK97-gp10_like"/>
    <property type="match status" value="1"/>
</dbReference>